<proteinExistence type="inferred from homology"/>
<evidence type="ECO:0000256" key="6">
    <source>
        <dbReference type="ARBA" id="ARBA00023015"/>
    </source>
</evidence>
<feature type="domain" description="THAP-type" evidence="13">
    <location>
        <begin position="1"/>
        <end position="74"/>
    </location>
</feature>
<evidence type="ECO:0000313" key="14">
    <source>
        <dbReference type="EMBL" id="KAL1391591.1"/>
    </source>
</evidence>
<keyword evidence="6" id="KW-0805">Transcription regulation</keyword>
<dbReference type="PANTHER" id="PTHR46600">
    <property type="entry name" value="THAP DOMAIN-CONTAINING"/>
    <property type="match status" value="1"/>
</dbReference>
<dbReference type="PANTHER" id="PTHR46600:SF1">
    <property type="entry name" value="THAP DOMAIN-CONTAINING PROTEIN 1"/>
    <property type="match status" value="1"/>
</dbReference>
<keyword evidence="7" id="KW-0175">Coiled coil</keyword>
<evidence type="ECO:0000256" key="11">
    <source>
        <dbReference type="ARBA" id="ARBA00023306"/>
    </source>
</evidence>
<dbReference type="Proteomes" id="UP001562425">
    <property type="component" value="Unassembled WGS sequence"/>
</dbReference>
<evidence type="ECO:0000256" key="1">
    <source>
        <dbReference type="ARBA" id="ARBA00004642"/>
    </source>
</evidence>
<comment type="caution">
    <text evidence="14">The sequence shown here is derived from an EMBL/GenBank/DDBJ whole genome shotgun (WGS) entry which is preliminary data.</text>
</comment>
<dbReference type="GO" id="GO:0003677">
    <property type="term" value="F:DNA binding"/>
    <property type="evidence" value="ECO:0007669"/>
    <property type="project" value="UniProtKB-UniRule"/>
</dbReference>
<keyword evidence="9" id="KW-0804">Transcription</keyword>
<keyword evidence="15" id="KW-1185">Reference proteome</keyword>
<dbReference type="SMART" id="SM00980">
    <property type="entry name" value="THAP"/>
    <property type="match status" value="3"/>
</dbReference>
<keyword evidence="11" id="KW-0131">Cell cycle</keyword>
<evidence type="ECO:0000256" key="4">
    <source>
        <dbReference type="ARBA" id="ARBA00022771"/>
    </source>
</evidence>
<dbReference type="AlphaFoldDB" id="A0ABD1D3E2"/>
<dbReference type="InterPro" id="IPR026516">
    <property type="entry name" value="THAP1/10"/>
</dbReference>
<evidence type="ECO:0000256" key="3">
    <source>
        <dbReference type="ARBA" id="ARBA00022723"/>
    </source>
</evidence>
<dbReference type="Gene3D" id="6.20.210.20">
    <property type="entry name" value="THAP domain"/>
    <property type="match status" value="3"/>
</dbReference>
<dbReference type="GO" id="GO:0005654">
    <property type="term" value="C:nucleoplasm"/>
    <property type="evidence" value="ECO:0007669"/>
    <property type="project" value="UniProtKB-SubCell"/>
</dbReference>
<evidence type="ECO:0000256" key="10">
    <source>
        <dbReference type="ARBA" id="ARBA00023242"/>
    </source>
</evidence>
<feature type="domain" description="THAP-type" evidence="13">
    <location>
        <begin position="82"/>
        <end position="161"/>
    </location>
</feature>
<protein>
    <recommendedName>
        <fullName evidence="13">THAP-type domain-containing protein</fullName>
    </recommendedName>
</protein>
<keyword evidence="10" id="KW-0539">Nucleus</keyword>
<dbReference type="PROSITE" id="PS50950">
    <property type="entry name" value="ZF_THAP"/>
    <property type="match status" value="3"/>
</dbReference>
<dbReference type="InterPro" id="IPR006612">
    <property type="entry name" value="THAP_Znf"/>
</dbReference>
<dbReference type="SUPFAM" id="SSF57716">
    <property type="entry name" value="Glucocorticoid receptor-like (DNA-binding domain)"/>
    <property type="match status" value="3"/>
</dbReference>
<evidence type="ECO:0000256" key="2">
    <source>
        <dbReference type="ARBA" id="ARBA00006177"/>
    </source>
</evidence>
<dbReference type="SMART" id="SM00692">
    <property type="entry name" value="DM3"/>
    <property type="match status" value="3"/>
</dbReference>
<organism evidence="14 15">
    <name type="scientific">Culex pipiens pipiens</name>
    <name type="common">Northern house mosquito</name>
    <dbReference type="NCBI Taxonomy" id="38569"/>
    <lineage>
        <taxon>Eukaryota</taxon>
        <taxon>Metazoa</taxon>
        <taxon>Ecdysozoa</taxon>
        <taxon>Arthropoda</taxon>
        <taxon>Hexapoda</taxon>
        <taxon>Insecta</taxon>
        <taxon>Pterygota</taxon>
        <taxon>Neoptera</taxon>
        <taxon>Endopterygota</taxon>
        <taxon>Diptera</taxon>
        <taxon>Nematocera</taxon>
        <taxon>Culicoidea</taxon>
        <taxon>Culicidae</taxon>
        <taxon>Culicinae</taxon>
        <taxon>Culicini</taxon>
        <taxon>Culex</taxon>
        <taxon>Culex</taxon>
    </lineage>
</organism>
<dbReference type="InterPro" id="IPR038441">
    <property type="entry name" value="THAP_Znf_sf"/>
</dbReference>
<reference evidence="14 15" key="1">
    <citation type="submission" date="2024-05" db="EMBL/GenBank/DDBJ databases">
        <title>Culex pipiens pipiens assembly and annotation.</title>
        <authorList>
            <person name="Alout H."/>
            <person name="Durand T."/>
        </authorList>
    </citation>
    <scope>NUCLEOTIDE SEQUENCE [LARGE SCALE GENOMIC DNA]</scope>
    <source>
        <strain evidence="14">HA-2024</strain>
        <tissue evidence="14">Whole body</tissue>
    </source>
</reference>
<dbReference type="Pfam" id="PF05485">
    <property type="entry name" value="THAP"/>
    <property type="match status" value="3"/>
</dbReference>
<gene>
    <name evidence="14" type="ORF">pipiens_012281</name>
</gene>
<feature type="domain" description="THAP-type" evidence="13">
    <location>
        <begin position="183"/>
        <end position="259"/>
    </location>
</feature>
<evidence type="ECO:0000313" key="15">
    <source>
        <dbReference type="Proteomes" id="UP001562425"/>
    </source>
</evidence>
<evidence type="ECO:0000256" key="5">
    <source>
        <dbReference type="ARBA" id="ARBA00022833"/>
    </source>
</evidence>
<dbReference type="EMBL" id="JBEHCU010007823">
    <property type="protein sequence ID" value="KAL1391591.1"/>
    <property type="molecule type" value="Genomic_DNA"/>
</dbReference>
<evidence type="ECO:0000256" key="9">
    <source>
        <dbReference type="ARBA" id="ARBA00023163"/>
    </source>
</evidence>
<keyword evidence="4 12" id="KW-0863">Zinc-finger</keyword>
<evidence type="ECO:0000256" key="7">
    <source>
        <dbReference type="ARBA" id="ARBA00023054"/>
    </source>
</evidence>
<comment type="similarity">
    <text evidence="2">Belongs to the THAP1 family.</text>
</comment>
<evidence type="ECO:0000256" key="8">
    <source>
        <dbReference type="ARBA" id="ARBA00023125"/>
    </source>
</evidence>
<evidence type="ECO:0000256" key="12">
    <source>
        <dbReference type="PROSITE-ProRule" id="PRU00309"/>
    </source>
</evidence>
<dbReference type="GO" id="GO:0008270">
    <property type="term" value="F:zinc ion binding"/>
    <property type="evidence" value="ECO:0007669"/>
    <property type="project" value="UniProtKB-KW"/>
</dbReference>
<accession>A0ABD1D3E2</accession>
<keyword evidence="5" id="KW-0862">Zinc</keyword>
<keyword evidence="3" id="KW-0479">Metal-binding</keyword>
<sequence length="298" mass="33437">MKCVVPSCPYEEESTTLQFFSVPPSCSSSFKKWQAHFFLSGLRYEKICQLHFVDSDFRKNVRQELKPKAVPKLNIPTEGPKLAASAGNGCSVAKCPTKTRKHLLTFPTKKPYALKKWKAALSMESNASTTNLRVCPLHFEPRDFRTVTSLYLKPNAVPSKKLAKLKTEPKRKRLPPEERTVHKSNRCCFVPGCSQRACEGISLHNFPKSSDQRYERWVGAINSPREPTKNSSVCSKHFVKTDYFPGAKMLNRNAIPSQNLPDGGTFSGSVLIVQPNFQAEVENDFAAAVKVEDPLDID</sequence>
<evidence type="ECO:0000259" key="13">
    <source>
        <dbReference type="PROSITE" id="PS50950"/>
    </source>
</evidence>
<comment type="subcellular location">
    <subcellularLocation>
        <location evidence="1">Nucleus</location>
        <location evidence="1">Nucleoplasm</location>
    </subcellularLocation>
</comment>
<name>A0ABD1D3E2_CULPP</name>
<keyword evidence="8 12" id="KW-0238">DNA-binding</keyword>